<dbReference type="OrthoDB" id="1848419at2759"/>
<evidence type="ECO:0000313" key="7">
    <source>
        <dbReference type="EMBL" id="GMI77461.1"/>
    </source>
</evidence>
<evidence type="ECO:0000256" key="2">
    <source>
        <dbReference type="ARBA" id="ARBA00005581"/>
    </source>
</evidence>
<evidence type="ECO:0000256" key="3">
    <source>
        <dbReference type="ARBA" id="ARBA00022471"/>
    </source>
</evidence>
<evidence type="ECO:0000256" key="6">
    <source>
        <dbReference type="SAM" id="SignalP"/>
    </source>
</evidence>
<keyword evidence="5 6" id="KW-0732">Signal</keyword>
<gene>
    <name evidence="7" type="ORF">HRI_001415500</name>
</gene>
<dbReference type="Proteomes" id="UP001165190">
    <property type="component" value="Unassembled WGS sequence"/>
</dbReference>
<feature type="signal peptide" evidence="6">
    <location>
        <begin position="1"/>
        <end position="26"/>
    </location>
</feature>
<feature type="chain" id="PRO_5043691982" description="S-protein homolog" evidence="6">
    <location>
        <begin position="27"/>
        <end position="109"/>
    </location>
</feature>
<keyword evidence="8" id="KW-1185">Reference proteome</keyword>
<evidence type="ECO:0000256" key="1">
    <source>
        <dbReference type="ARBA" id="ARBA00004613"/>
    </source>
</evidence>
<comment type="similarity">
    <text evidence="2">Belongs to the plant self-incompatibility (S1) protein family.</text>
</comment>
<accession>A0A9W7HHF9</accession>
<evidence type="ECO:0000256" key="5">
    <source>
        <dbReference type="ARBA" id="ARBA00022729"/>
    </source>
</evidence>
<dbReference type="EMBL" id="BSYR01000014">
    <property type="protein sequence ID" value="GMI77461.1"/>
    <property type="molecule type" value="Genomic_DNA"/>
</dbReference>
<comment type="caution">
    <text evidence="7">The sequence shown here is derived from an EMBL/GenBank/DDBJ whole genome shotgun (WGS) entry which is preliminary data.</text>
</comment>
<keyword evidence="3" id="KW-0713">Self-incompatibility</keyword>
<dbReference type="AlphaFoldDB" id="A0A9W7HHF9"/>
<evidence type="ECO:0000256" key="4">
    <source>
        <dbReference type="ARBA" id="ARBA00022525"/>
    </source>
</evidence>
<reference evidence="7" key="1">
    <citation type="submission" date="2023-05" db="EMBL/GenBank/DDBJ databases">
        <title>Genome and transcriptome analyses reveal genes involved in the formation of fine ridges on petal epidermal cells in Hibiscus trionum.</title>
        <authorList>
            <person name="Koshimizu S."/>
            <person name="Masuda S."/>
            <person name="Ishii T."/>
            <person name="Shirasu K."/>
            <person name="Hoshino A."/>
            <person name="Arita M."/>
        </authorList>
    </citation>
    <scope>NUCLEOTIDE SEQUENCE</scope>
    <source>
        <strain evidence="7">Hamamatsu line</strain>
    </source>
</reference>
<name>A0A9W7HHF9_HIBTR</name>
<comment type="subcellular location">
    <subcellularLocation>
        <location evidence="1">Secreted</location>
    </subcellularLocation>
</comment>
<sequence length="109" mass="12534">MADLKIIVFPLLLVAISVLPYPRTLAASLDTLFKNYHIHIVNNLPLFHSPPDVPQFYLHCKSGDRDIGDKAMLKGDDYTFDTKVNLFRTTLFSCNSRNNNATWTLEYTW</sequence>
<proteinExistence type="inferred from homology"/>
<protein>
    <recommendedName>
        <fullName evidence="9">S-protein homolog</fullName>
    </recommendedName>
</protein>
<keyword evidence="4" id="KW-0964">Secreted</keyword>
<organism evidence="7 8">
    <name type="scientific">Hibiscus trionum</name>
    <name type="common">Flower of an hour</name>
    <dbReference type="NCBI Taxonomy" id="183268"/>
    <lineage>
        <taxon>Eukaryota</taxon>
        <taxon>Viridiplantae</taxon>
        <taxon>Streptophyta</taxon>
        <taxon>Embryophyta</taxon>
        <taxon>Tracheophyta</taxon>
        <taxon>Spermatophyta</taxon>
        <taxon>Magnoliopsida</taxon>
        <taxon>eudicotyledons</taxon>
        <taxon>Gunneridae</taxon>
        <taxon>Pentapetalae</taxon>
        <taxon>rosids</taxon>
        <taxon>malvids</taxon>
        <taxon>Malvales</taxon>
        <taxon>Malvaceae</taxon>
        <taxon>Malvoideae</taxon>
        <taxon>Hibiscus</taxon>
    </lineage>
</organism>
<evidence type="ECO:0008006" key="9">
    <source>
        <dbReference type="Google" id="ProtNLM"/>
    </source>
</evidence>
<dbReference type="InterPro" id="IPR010264">
    <property type="entry name" value="Self-incomp_S1"/>
</dbReference>
<dbReference type="GO" id="GO:0060320">
    <property type="term" value="P:rejection of self pollen"/>
    <property type="evidence" value="ECO:0007669"/>
    <property type="project" value="UniProtKB-KW"/>
</dbReference>
<evidence type="ECO:0000313" key="8">
    <source>
        <dbReference type="Proteomes" id="UP001165190"/>
    </source>
</evidence>
<dbReference type="GO" id="GO:0005576">
    <property type="term" value="C:extracellular region"/>
    <property type="evidence" value="ECO:0007669"/>
    <property type="project" value="UniProtKB-SubCell"/>
</dbReference>
<dbReference type="Pfam" id="PF05938">
    <property type="entry name" value="Self-incomp_S1"/>
    <property type="match status" value="1"/>
</dbReference>